<evidence type="ECO:0000313" key="2">
    <source>
        <dbReference type="Proteomes" id="UP001058003"/>
    </source>
</evidence>
<accession>A0A9Q9MEH2</accession>
<evidence type="ECO:0000313" key="1">
    <source>
        <dbReference type="EMBL" id="UWZ51430.1"/>
    </source>
</evidence>
<dbReference type="Proteomes" id="UP001058003">
    <property type="component" value="Chromosome"/>
</dbReference>
<dbReference type="PROSITE" id="PS51257">
    <property type="entry name" value="PROKAR_LIPOPROTEIN"/>
    <property type="match status" value="1"/>
</dbReference>
<dbReference type="EMBL" id="CP073767">
    <property type="protein sequence ID" value="UWZ51430.1"/>
    <property type="molecule type" value="Genomic_DNA"/>
</dbReference>
<sequence>MHANARLGWIVTAALALVVGAGCAVGAGPKVNGRGAAIGGGEALSADEANRVVRDAITDVERYWSGAYPALSGGKPFEPVSGGYHPYTEQDPPPRCGPERWQYQPNAFYCSAGDFIAWDAQTLIPQLGADYGPLLVAVVVAHEYGHAIQLRLGQAEQPTIVLEQQADCFAGSWIADVTAGHSKAFAGVRAEQLDSTVAGLLSLRDQPGVSAQAPQAHGNAFDRVRALQEGVEQEPARCASYRADNLPVTEIPFSSADEAASGGDLPYGQAVTELAGDAQEYWQRAYPRLAGGAAWKPLKVVPYDPADAPDCADRQPPGTEATGAAFYCPSGDFVAFDNRQLGPQLYQHIGDNAVGMLLGDLFARAAQARRGQSADGRAGQLTVDCLAGSWGNDLLHRGAGDGLRLSPGDLDEAVAALLVFGRAGGSGEASAFDRIGAFRNGVLGGLSGCA</sequence>
<dbReference type="Pfam" id="PF04228">
    <property type="entry name" value="Zn_peptidase"/>
    <property type="match status" value="1"/>
</dbReference>
<reference evidence="1" key="1">
    <citation type="submission" date="2021-04" db="EMBL/GenBank/DDBJ databases">
        <title>Dactylosporangium aurantiacum NRRL B-8018 full assembly.</title>
        <authorList>
            <person name="Hartkoorn R.C."/>
            <person name="Beaudoing E."/>
            <person name="Hot D."/>
        </authorList>
    </citation>
    <scope>NUCLEOTIDE SEQUENCE</scope>
    <source>
        <strain evidence="1">NRRL B-8018</strain>
    </source>
</reference>
<dbReference type="RefSeq" id="WP_052388036.1">
    <property type="nucleotide sequence ID" value="NZ_CP073767.1"/>
</dbReference>
<dbReference type="InterPro" id="IPR007343">
    <property type="entry name" value="Uncharacterised_pept_Zn_put"/>
</dbReference>
<organism evidence="1 2">
    <name type="scientific">Dactylosporangium aurantiacum</name>
    <dbReference type="NCBI Taxonomy" id="35754"/>
    <lineage>
        <taxon>Bacteria</taxon>
        <taxon>Bacillati</taxon>
        <taxon>Actinomycetota</taxon>
        <taxon>Actinomycetes</taxon>
        <taxon>Micromonosporales</taxon>
        <taxon>Micromonosporaceae</taxon>
        <taxon>Dactylosporangium</taxon>
    </lineage>
</organism>
<dbReference type="SUPFAM" id="SSF55486">
    <property type="entry name" value="Metalloproteases ('zincins'), catalytic domain"/>
    <property type="match status" value="1"/>
</dbReference>
<dbReference type="KEGG" id="daur:Daura_32360"/>
<keyword evidence="2" id="KW-1185">Reference proteome</keyword>
<name>A0A9Q9MEH2_9ACTN</name>
<proteinExistence type="predicted"/>
<protein>
    <submittedName>
        <fullName evidence="1">Neutral zinc metallopeptidase</fullName>
    </submittedName>
</protein>
<dbReference type="OrthoDB" id="5168289at2"/>
<dbReference type="AlphaFoldDB" id="A0A9Q9MEH2"/>
<gene>
    <name evidence="1" type="ORF">Daura_32360</name>
</gene>